<name>W4P637_9BACE</name>
<dbReference type="EMBL" id="BAIQ01000005">
    <property type="protein sequence ID" value="GAE14579.1"/>
    <property type="molecule type" value="Genomic_DNA"/>
</dbReference>
<feature type="compositionally biased region" description="Basic and acidic residues" evidence="1">
    <location>
        <begin position="150"/>
        <end position="159"/>
    </location>
</feature>
<reference evidence="4 5" key="1">
    <citation type="journal article" date="2014" name="Genome Announc.">
        <title>Draft Genome Sequences of Three Strains of Bacteroides pyogenes Isolated from a Cat and Swine.</title>
        <authorList>
            <person name="Sakamoto M."/>
            <person name="Oshima K."/>
            <person name="Suda W."/>
            <person name="Kitamura K."/>
            <person name="Iida T."/>
            <person name="Hattori M."/>
            <person name="Ohkuma M."/>
        </authorList>
    </citation>
    <scope>NUCLEOTIDE SEQUENCE [LARGE SCALE GENOMIC DNA]</scope>
    <source>
        <strain evidence="4 5">JCM 6292</strain>
    </source>
</reference>
<keyword evidence="2" id="KW-0812">Transmembrane</keyword>
<dbReference type="Proteomes" id="UP000018861">
    <property type="component" value="Unassembled WGS sequence"/>
</dbReference>
<organism evidence="4 5">
    <name type="scientific">Bacteroides pyogenes JCM 6292</name>
    <dbReference type="NCBI Taxonomy" id="1235809"/>
    <lineage>
        <taxon>Bacteria</taxon>
        <taxon>Pseudomonadati</taxon>
        <taxon>Bacteroidota</taxon>
        <taxon>Bacteroidia</taxon>
        <taxon>Bacteroidales</taxon>
        <taxon>Bacteroidaceae</taxon>
        <taxon>Bacteroides</taxon>
    </lineage>
</organism>
<feature type="region of interest" description="Disordered" evidence="1">
    <location>
        <begin position="69"/>
        <end position="100"/>
    </location>
</feature>
<proteinExistence type="predicted"/>
<accession>W4P637</accession>
<keyword evidence="3" id="KW-0732">Signal</keyword>
<keyword evidence="2" id="KW-1133">Transmembrane helix</keyword>
<feature type="chain" id="PRO_5004847346" evidence="3">
    <location>
        <begin position="25"/>
        <end position="206"/>
    </location>
</feature>
<feature type="compositionally biased region" description="Polar residues" evidence="1">
    <location>
        <begin position="139"/>
        <end position="149"/>
    </location>
</feature>
<dbReference type="PROSITE" id="PS51257">
    <property type="entry name" value="PROKAR_LIPOPROTEIN"/>
    <property type="match status" value="1"/>
</dbReference>
<keyword evidence="2" id="KW-0472">Membrane</keyword>
<evidence type="ECO:0000256" key="1">
    <source>
        <dbReference type="SAM" id="MobiDB-lite"/>
    </source>
</evidence>
<evidence type="ECO:0000256" key="2">
    <source>
        <dbReference type="SAM" id="Phobius"/>
    </source>
</evidence>
<feature type="region of interest" description="Disordered" evidence="1">
    <location>
        <begin position="122"/>
        <end position="159"/>
    </location>
</feature>
<evidence type="ECO:0000313" key="4">
    <source>
        <dbReference type="EMBL" id="GAE14579.1"/>
    </source>
</evidence>
<feature type="compositionally biased region" description="Basic and acidic residues" evidence="1">
    <location>
        <begin position="81"/>
        <end position="92"/>
    </location>
</feature>
<evidence type="ECO:0000256" key="3">
    <source>
        <dbReference type="SAM" id="SignalP"/>
    </source>
</evidence>
<feature type="signal peptide" evidence="3">
    <location>
        <begin position="1"/>
        <end position="24"/>
    </location>
</feature>
<dbReference type="AlphaFoldDB" id="W4P637"/>
<sequence length="206" mass="23524">MKKVIALVLWIVLLVLLTSCSATKKATRTKEMQLDSVAVAKEVTERTEKVVDTTRTEHGKVTITEIEFYPPTTTQPQGELANHKDSSKKTSNETKPMASIELNDIGKMQGVVKSIRQTVIQSDVQEKGESKESRESDNSENAATMSKQETNMDKQQEPTPDPKRWRYIFYIIAIGALALLYLKRVPVLNWIKGFLLWLHRIFIRKY</sequence>
<protein>
    <submittedName>
        <fullName evidence="4">Uncharacterized protein</fullName>
    </submittedName>
</protein>
<feature type="compositionally biased region" description="Basic and acidic residues" evidence="1">
    <location>
        <begin position="124"/>
        <end position="137"/>
    </location>
</feature>
<feature type="transmembrane region" description="Helical" evidence="2">
    <location>
        <begin position="165"/>
        <end position="182"/>
    </location>
</feature>
<evidence type="ECO:0000313" key="5">
    <source>
        <dbReference type="Proteomes" id="UP000018861"/>
    </source>
</evidence>
<gene>
    <name evidence="4" type="ORF">JCM6292_737</name>
</gene>
<comment type="caution">
    <text evidence="4">The sequence shown here is derived from an EMBL/GenBank/DDBJ whole genome shotgun (WGS) entry which is preliminary data.</text>
</comment>